<dbReference type="InterPro" id="IPR015943">
    <property type="entry name" value="WD40/YVTN_repeat-like_dom_sf"/>
</dbReference>
<comment type="caution">
    <text evidence="1">The sequence shown here is derived from an EMBL/GenBank/DDBJ whole genome shotgun (WGS) entry which is preliminary data.</text>
</comment>
<organism evidence="1 2">
    <name type="scientific">Adineta steineri</name>
    <dbReference type="NCBI Taxonomy" id="433720"/>
    <lineage>
        <taxon>Eukaryota</taxon>
        <taxon>Metazoa</taxon>
        <taxon>Spiralia</taxon>
        <taxon>Gnathifera</taxon>
        <taxon>Rotifera</taxon>
        <taxon>Eurotatoria</taxon>
        <taxon>Bdelloidea</taxon>
        <taxon>Adinetida</taxon>
        <taxon>Adinetidae</taxon>
        <taxon>Adineta</taxon>
    </lineage>
</organism>
<proteinExistence type="predicted"/>
<dbReference type="InterPro" id="IPR011048">
    <property type="entry name" value="Haem_d1_sf"/>
</dbReference>
<accession>A0A820S3D2</accession>
<dbReference type="Proteomes" id="UP000663868">
    <property type="component" value="Unassembled WGS sequence"/>
</dbReference>
<reference evidence="1" key="1">
    <citation type="submission" date="2021-02" db="EMBL/GenBank/DDBJ databases">
        <authorList>
            <person name="Nowell W R."/>
        </authorList>
    </citation>
    <scope>NUCLEOTIDE SEQUENCE</scope>
</reference>
<dbReference type="Gene3D" id="2.130.10.10">
    <property type="entry name" value="YVTN repeat-like/Quinoprotein amine dehydrogenase"/>
    <property type="match status" value="1"/>
</dbReference>
<evidence type="ECO:0000313" key="2">
    <source>
        <dbReference type="Proteomes" id="UP000663868"/>
    </source>
</evidence>
<dbReference type="SUPFAM" id="SSF51004">
    <property type="entry name" value="C-terminal (heme d1) domain of cytochrome cd1-nitrite reductase"/>
    <property type="match status" value="1"/>
</dbReference>
<evidence type="ECO:0000313" key="1">
    <source>
        <dbReference type="EMBL" id="CAF4444086.1"/>
    </source>
</evidence>
<protein>
    <submittedName>
        <fullName evidence="1">Uncharacterized protein</fullName>
    </submittedName>
</protein>
<name>A0A820S3D2_9BILA</name>
<dbReference type="EMBL" id="CAJOBB010030493">
    <property type="protein sequence ID" value="CAF4444086.1"/>
    <property type="molecule type" value="Genomic_DNA"/>
</dbReference>
<sequence>EMIIDDHGYLVTVEMSPNFLHRFDPKNLTTITRIAIPNANEMSIGYNQGAYYIAPNNQNFIPIIESQNLTIINNITMTGVSGPRGIMFLNNGSTMIVTSNSNNSLVFYNRTSLAPVMYKFAFSQPVHYAGPQSEKYIT</sequence>
<gene>
    <name evidence="1" type="ORF">KXQ929_LOCUS53566</name>
</gene>
<feature type="non-terminal residue" evidence="1">
    <location>
        <position position="1"/>
    </location>
</feature>
<dbReference type="AlphaFoldDB" id="A0A820S3D2"/>